<feature type="compositionally biased region" description="Basic and acidic residues" evidence="1">
    <location>
        <begin position="38"/>
        <end position="74"/>
    </location>
</feature>
<keyword evidence="3" id="KW-1185">Reference proteome</keyword>
<name>A0A158E088_9BURK</name>
<reference evidence="2" key="1">
    <citation type="submission" date="2016-01" db="EMBL/GenBank/DDBJ databases">
        <authorList>
            <person name="Peeters C."/>
        </authorList>
    </citation>
    <scope>NUCLEOTIDE SEQUENCE [LARGE SCALE GENOMIC DNA]</scope>
    <source>
        <strain evidence="2">LMG 29326</strain>
    </source>
</reference>
<evidence type="ECO:0000313" key="2">
    <source>
        <dbReference type="EMBL" id="SAL00315.1"/>
    </source>
</evidence>
<feature type="region of interest" description="Disordered" evidence="1">
    <location>
        <begin position="1"/>
        <end position="105"/>
    </location>
</feature>
<feature type="compositionally biased region" description="Basic and acidic residues" evidence="1">
    <location>
        <begin position="1"/>
        <end position="31"/>
    </location>
</feature>
<accession>A0A158E088</accession>
<sequence length="105" mass="11840">MKRANEAPESVPERGREMSGKDRETQPHDDAANAPLPHEADQNVESQHEHEARDVGKQAHEDLERGLVDTDHPLRGFPPGQQDGEDRRRDDHAQVKRGAGRTRKP</sequence>
<dbReference type="Proteomes" id="UP000054978">
    <property type="component" value="Unassembled WGS sequence"/>
</dbReference>
<feature type="compositionally biased region" description="Basic and acidic residues" evidence="1">
    <location>
        <begin position="84"/>
        <end position="94"/>
    </location>
</feature>
<dbReference type="STRING" id="1777144.AWB83_06224"/>
<evidence type="ECO:0000313" key="3">
    <source>
        <dbReference type="Proteomes" id="UP000054978"/>
    </source>
</evidence>
<protein>
    <submittedName>
        <fullName evidence="2">Uncharacterized protein</fullName>
    </submittedName>
</protein>
<dbReference type="AlphaFoldDB" id="A0A158E088"/>
<dbReference type="OrthoDB" id="8852824at2"/>
<dbReference type="RefSeq" id="WP_096059405.1">
    <property type="nucleotide sequence ID" value="NZ_FCOB02000043.1"/>
</dbReference>
<organism evidence="2 3">
    <name type="scientific">Caballeronia ptereochthonis</name>
    <dbReference type="NCBI Taxonomy" id="1777144"/>
    <lineage>
        <taxon>Bacteria</taxon>
        <taxon>Pseudomonadati</taxon>
        <taxon>Pseudomonadota</taxon>
        <taxon>Betaproteobacteria</taxon>
        <taxon>Burkholderiales</taxon>
        <taxon>Burkholderiaceae</taxon>
        <taxon>Caballeronia</taxon>
    </lineage>
</organism>
<proteinExistence type="predicted"/>
<dbReference type="EMBL" id="FCOB02000043">
    <property type="protein sequence ID" value="SAL00315.1"/>
    <property type="molecule type" value="Genomic_DNA"/>
</dbReference>
<gene>
    <name evidence="2" type="ORF">AWB83_06224</name>
</gene>
<evidence type="ECO:0000256" key="1">
    <source>
        <dbReference type="SAM" id="MobiDB-lite"/>
    </source>
</evidence>
<comment type="caution">
    <text evidence="2">The sequence shown here is derived from an EMBL/GenBank/DDBJ whole genome shotgun (WGS) entry which is preliminary data.</text>
</comment>